<dbReference type="AlphaFoldDB" id="A0A2P2PMX6"/>
<organism evidence="1">
    <name type="scientific">Rhizophora mucronata</name>
    <name type="common">Asiatic mangrove</name>
    <dbReference type="NCBI Taxonomy" id="61149"/>
    <lineage>
        <taxon>Eukaryota</taxon>
        <taxon>Viridiplantae</taxon>
        <taxon>Streptophyta</taxon>
        <taxon>Embryophyta</taxon>
        <taxon>Tracheophyta</taxon>
        <taxon>Spermatophyta</taxon>
        <taxon>Magnoliopsida</taxon>
        <taxon>eudicotyledons</taxon>
        <taxon>Gunneridae</taxon>
        <taxon>Pentapetalae</taxon>
        <taxon>rosids</taxon>
        <taxon>fabids</taxon>
        <taxon>Malpighiales</taxon>
        <taxon>Rhizophoraceae</taxon>
        <taxon>Rhizophora</taxon>
    </lineage>
</organism>
<reference evidence="1" key="1">
    <citation type="submission" date="2018-02" db="EMBL/GenBank/DDBJ databases">
        <title>Rhizophora mucronata_Transcriptome.</title>
        <authorList>
            <person name="Meera S.P."/>
            <person name="Sreeshan A."/>
            <person name="Augustine A."/>
        </authorList>
    </citation>
    <scope>NUCLEOTIDE SEQUENCE</scope>
    <source>
        <tissue evidence="1">Leaf</tissue>
    </source>
</reference>
<dbReference type="EMBL" id="GGEC01075537">
    <property type="protein sequence ID" value="MBX56021.1"/>
    <property type="molecule type" value="Transcribed_RNA"/>
</dbReference>
<protein>
    <submittedName>
        <fullName evidence="1">Uncharacterized protein</fullName>
    </submittedName>
</protein>
<sequence length="24" mass="2709">MCAKLRTLPLLNVRGLRYDGSFKG</sequence>
<name>A0A2P2PMX6_RHIMU</name>
<evidence type="ECO:0000313" key="1">
    <source>
        <dbReference type="EMBL" id="MBX56021.1"/>
    </source>
</evidence>
<accession>A0A2P2PMX6</accession>
<proteinExistence type="predicted"/>